<dbReference type="InterPro" id="IPR043502">
    <property type="entry name" value="DNA/RNA_pol_sf"/>
</dbReference>
<dbReference type="InterPro" id="IPR013103">
    <property type="entry name" value="RVT_2"/>
</dbReference>
<gene>
    <name evidence="3" type="primary">RE1_2812</name>
    <name evidence="3" type="ORF">CK203_000989</name>
</gene>
<dbReference type="PANTHER" id="PTHR11439:SF494">
    <property type="entry name" value="CYSTEINE-RICH RLK (RECEPTOR-LIKE PROTEIN KINASE) 8"/>
    <property type="match status" value="1"/>
</dbReference>
<evidence type="ECO:0000313" key="4">
    <source>
        <dbReference type="Proteomes" id="UP000288805"/>
    </source>
</evidence>
<name>A0A438KLH5_VITVI</name>
<evidence type="ECO:0000256" key="1">
    <source>
        <dbReference type="SAM" id="MobiDB-lite"/>
    </source>
</evidence>
<feature type="region of interest" description="Disordered" evidence="1">
    <location>
        <begin position="212"/>
        <end position="255"/>
    </location>
</feature>
<evidence type="ECO:0000259" key="2">
    <source>
        <dbReference type="Pfam" id="PF07727"/>
    </source>
</evidence>
<feature type="domain" description="Reverse transcriptase Ty1/copia-type" evidence="2">
    <location>
        <begin position="337"/>
        <end position="453"/>
    </location>
</feature>
<dbReference type="CDD" id="cd09272">
    <property type="entry name" value="RNase_HI_RT_Ty1"/>
    <property type="match status" value="1"/>
</dbReference>
<comment type="caution">
    <text evidence="3">The sequence shown here is derived from an EMBL/GenBank/DDBJ whole genome shotgun (WGS) entry which is preliminary data.</text>
</comment>
<sequence>MVSEHESSSMEVNISPAIVNPNPLSSTRFVPINFNHSLSVKLDNKNFLFWKQKMSSQFEAMGYRNFCSVTMKYQFNFSPEKMRYLEKQLRNSLSGAIFCVLDSSQGETVQDSTSAYQEGRFKIDEYLVKIKVCVDSLASIAILMAHEFRVEKNNGSLTHLLLLMFSNTVEKGNRFKQNYYVANSQGNHLDYNGGFRRNGDFGRRGGFHGGRGFNWNDNGRSNRGGFRGRGNRGGFQARPPWNSDNQNEKPEPFPSGLLQFSLQVNGVIPTLEVCGDDNWYPDSRASNHVTPNPANLIKSVEFAAAKSVREPSSVTAVLQQDEWKKAMVAKYVALQRNNTWSLVPLPASRQAIGCKWVYKTKENPDGIVQKYKSRLVAKGFHQQAGFDFTETFSPFVKSSIIRVIFTIALSRNWAIKQLDVNNAFLNGYLQEEVFMQQPQGFIDEQNPNLASDLDDRRSTSCHCVFLGPNLISWQSKKQHIVSRSSTKAEYRSLASLVAEITCLRSLLSELQLPLAKPLLVWCDNLSAVKLSTNPVLHNMMNIDVPKQSRVRAKLCTESLGQESLLAEMRVTSLVTIDLLYSTVHMLDSDFGSDFLMYLEYQEALVDSLPSILEEKKGKALIPSPFKMSVERIQRERDNSSRRF</sequence>
<dbReference type="SUPFAM" id="SSF56672">
    <property type="entry name" value="DNA/RNA polymerases"/>
    <property type="match status" value="1"/>
</dbReference>
<proteinExistence type="predicted"/>
<dbReference type="PANTHER" id="PTHR11439">
    <property type="entry name" value="GAG-POL-RELATED RETROTRANSPOSON"/>
    <property type="match status" value="1"/>
</dbReference>
<feature type="compositionally biased region" description="Low complexity" evidence="1">
    <location>
        <begin position="213"/>
        <end position="224"/>
    </location>
</feature>
<dbReference type="Proteomes" id="UP000288805">
    <property type="component" value="Unassembled WGS sequence"/>
</dbReference>
<dbReference type="Pfam" id="PF07727">
    <property type="entry name" value="RVT_2"/>
    <property type="match status" value="1"/>
</dbReference>
<dbReference type="AlphaFoldDB" id="A0A438KLH5"/>
<organism evidence="3 4">
    <name type="scientific">Vitis vinifera</name>
    <name type="common">Grape</name>
    <dbReference type="NCBI Taxonomy" id="29760"/>
    <lineage>
        <taxon>Eukaryota</taxon>
        <taxon>Viridiplantae</taxon>
        <taxon>Streptophyta</taxon>
        <taxon>Embryophyta</taxon>
        <taxon>Tracheophyta</taxon>
        <taxon>Spermatophyta</taxon>
        <taxon>Magnoliopsida</taxon>
        <taxon>eudicotyledons</taxon>
        <taxon>Gunneridae</taxon>
        <taxon>Pentapetalae</taxon>
        <taxon>rosids</taxon>
        <taxon>Vitales</taxon>
        <taxon>Vitaceae</taxon>
        <taxon>Viteae</taxon>
        <taxon>Vitis</taxon>
    </lineage>
</organism>
<protein>
    <submittedName>
        <fullName evidence="3">Retrovirus-related Pol polyprotein from transposon RE1</fullName>
    </submittedName>
</protein>
<accession>A0A438KLH5</accession>
<reference evidence="3 4" key="1">
    <citation type="journal article" date="2018" name="PLoS Genet.">
        <title>Population sequencing reveals clonal diversity and ancestral inbreeding in the grapevine cultivar Chardonnay.</title>
        <authorList>
            <person name="Roach M.J."/>
            <person name="Johnson D.L."/>
            <person name="Bohlmann J."/>
            <person name="van Vuuren H.J."/>
            <person name="Jones S.J."/>
            <person name="Pretorius I.S."/>
            <person name="Schmidt S.A."/>
            <person name="Borneman A.R."/>
        </authorList>
    </citation>
    <scope>NUCLEOTIDE SEQUENCE [LARGE SCALE GENOMIC DNA]</scope>
    <source>
        <strain evidence="4">cv. Chardonnay</strain>
        <tissue evidence="3">Leaf</tissue>
    </source>
</reference>
<dbReference type="EMBL" id="QGNW01000004">
    <property type="protein sequence ID" value="RVX22027.1"/>
    <property type="molecule type" value="Genomic_DNA"/>
</dbReference>
<evidence type="ECO:0000313" key="3">
    <source>
        <dbReference type="EMBL" id="RVX22027.1"/>
    </source>
</evidence>